<sequence length="138" mass="16295">MKNYIIITLLLLITIIYAQELIPVIENYSNGNIYSITYHKTTLYGTIGEIHGLRTWLYDNEQIKIESHYKNGKKDGLWIHWYENGQKKNEGNFKNDIKDGLWNFWYENGQIEMEVTHKQGKIISSICWNDYGKKIGCN</sequence>
<reference evidence="1" key="1">
    <citation type="submission" date="2018-05" db="EMBL/GenBank/DDBJ databases">
        <authorList>
            <person name="Lanie J.A."/>
            <person name="Ng W.-L."/>
            <person name="Kazmierczak K.M."/>
            <person name="Andrzejewski T.M."/>
            <person name="Davidsen T.M."/>
            <person name="Wayne K.J."/>
            <person name="Tettelin H."/>
            <person name="Glass J.I."/>
            <person name="Rusch D."/>
            <person name="Podicherti R."/>
            <person name="Tsui H.-C.T."/>
            <person name="Winkler M.E."/>
        </authorList>
    </citation>
    <scope>NUCLEOTIDE SEQUENCE</scope>
</reference>
<proteinExistence type="predicted"/>
<name>A0A382M3C2_9ZZZZ</name>
<accession>A0A382M3C2</accession>
<dbReference type="AlphaFoldDB" id="A0A382M3C2"/>
<dbReference type="InterPro" id="IPR011652">
    <property type="entry name" value="MORN_2"/>
</dbReference>
<organism evidence="1">
    <name type="scientific">marine metagenome</name>
    <dbReference type="NCBI Taxonomy" id="408172"/>
    <lineage>
        <taxon>unclassified sequences</taxon>
        <taxon>metagenomes</taxon>
        <taxon>ecological metagenomes</taxon>
    </lineage>
</organism>
<dbReference type="EMBL" id="UINC01090335">
    <property type="protein sequence ID" value="SVC42187.1"/>
    <property type="molecule type" value="Genomic_DNA"/>
</dbReference>
<evidence type="ECO:0000313" key="1">
    <source>
        <dbReference type="EMBL" id="SVC42187.1"/>
    </source>
</evidence>
<evidence type="ECO:0008006" key="2">
    <source>
        <dbReference type="Google" id="ProtNLM"/>
    </source>
</evidence>
<dbReference type="Pfam" id="PF07661">
    <property type="entry name" value="MORN_2"/>
    <property type="match status" value="3"/>
</dbReference>
<protein>
    <recommendedName>
        <fullName evidence="2">Toxin-antitoxin system YwqK family antitoxin</fullName>
    </recommendedName>
</protein>
<dbReference type="SUPFAM" id="SSF82185">
    <property type="entry name" value="Histone H3 K4-specific methyltransferase SET7/9 N-terminal domain"/>
    <property type="match status" value="1"/>
</dbReference>
<gene>
    <name evidence="1" type="ORF">METZ01_LOCUS295041</name>
</gene>
<dbReference type="Gene3D" id="2.20.110.10">
    <property type="entry name" value="Histone H3 K4-specific methyltransferase SET7/9 N-terminal domain"/>
    <property type="match status" value="1"/>
</dbReference>